<dbReference type="InterPro" id="IPR012132">
    <property type="entry name" value="GMC_OxRdtase"/>
</dbReference>
<dbReference type="AlphaFoldDB" id="A0A4S4MR68"/>
<keyword evidence="5 7" id="KW-0274">FAD</keyword>
<gene>
    <name evidence="10" type="ORF">EUX98_g5668</name>
</gene>
<evidence type="ECO:0000256" key="1">
    <source>
        <dbReference type="ARBA" id="ARBA00001974"/>
    </source>
</evidence>
<evidence type="ECO:0000256" key="3">
    <source>
        <dbReference type="ARBA" id="ARBA00022630"/>
    </source>
</evidence>
<dbReference type="GO" id="GO:0050660">
    <property type="term" value="F:flavin adenine dinucleotide binding"/>
    <property type="evidence" value="ECO:0007669"/>
    <property type="project" value="InterPro"/>
</dbReference>
<feature type="domain" description="Glucose-methanol-choline oxidoreductase N-terminal" evidence="8">
    <location>
        <begin position="91"/>
        <end position="114"/>
    </location>
</feature>
<evidence type="ECO:0000256" key="5">
    <source>
        <dbReference type="ARBA" id="ARBA00022827"/>
    </source>
</evidence>
<dbReference type="InterPro" id="IPR000172">
    <property type="entry name" value="GMC_OxRdtase_N"/>
</dbReference>
<dbReference type="Proteomes" id="UP000308730">
    <property type="component" value="Unassembled WGS sequence"/>
</dbReference>
<evidence type="ECO:0000256" key="4">
    <source>
        <dbReference type="ARBA" id="ARBA00022729"/>
    </source>
</evidence>
<organism evidence="10 11">
    <name type="scientific">Antrodiella citrinella</name>
    <dbReference type="NCBI Taxonomy" id="2447956"/>
    <lineage>
        <taxon>Eukaryota</taxon>
        <taxon>Fungi</taxon>
        <taxon>Dikarya</taxon>
        <taxon>Basidiomycota</taxon>
        <taxon>Agaricomycotina</taxon>
        <taxon>Agaricomycetes</taxon>
        <taxon>Polyporales</taxon>
        <taxon>Steccherinaceae</taxon>
        <taxon>Antrodiella</taxon>
    </lineage>
</organism>
<dbReference type="InterPro" id="IPR007867">
    <property type="entry name" value="GMC_OxRtase_C"/>
</dbReference>
<comment type="cofactor">
    <cofactor evidence="1">
        <name>FAD</name>
        <dbReference type="ChEBI" id="CHEBI:57692"/>
    </cofactor>
</comment>
<dbReference type="PIRSF" id="PIRSF000137">
    <property type="entry name" value="Alcohol_oxidase"/>
    <property type="match status" value="1"/>
</dbReference>
<dbReference type="InterPro" id="IPR036188">
    <property type="entry name" value="FAD/NAD-bd_sf"/>
</dbReference>
<reference evidence="10 11" key="1">
    <citation type="submission" date="2019-02" db="EMBL/GenBank/DDBJ databases">
        <title>Genome sequencing of the rare red list fungi Antrodiella citrinella (Flaviporus citrinellus).</title>
        <authorList>
            <person name="Buettner E."/>
            <person name="Kellner H."/>
        </authorList>
    </citation>
    <scope>NUCLEOTIDE SEQUENCE [LARGE SCALE GENOMIC DNA]</scope>
    <source>
        <strain evidence="10 11">DSM 108506</strain>
    </source>
</reference>
<keyword evidence="11" id="KW-1185">Reference proteome</keyword>
<protein>
    <recommendedName>
        <fullName evidence="8 9">Glucose-methanol-choline oxidoreductase N-terminal domain-containing protein</fullName>
    </recommendedName>
</protein>
<name>A0A4S4MR68_9APHY</name>
<dbReference type="Gene3D" id="3.50.50.60">
    <property type="entry name" value="FAD/NAD(P)-binding domain"/>
    <property type="match status" value="1"/>
</dbReference>
<dbReference type="Pfam" id="PF05199">
    <property type="entry name" value="GMC_oxred_C"/>
    <property type="match status" value="1"/>
</dbReference>
<keyword evidence="3 7" id="KW-0285">Flavoprotein</keyword>
<dbReference type="Gene3D" id="3.30.560.10">
    <property type="entry name" value="Glucose Oxidase, domain 3"/>
    <property type="match status" value="1"/>
</dbReference>
<accession>A0A4S4MR68</accession>
<comment type="caution">
    <text evidence="10">The sequence shown here is derived from an EMBL/GenBank/DDBJ whole genome shotgun (WGS) entry which is preliminary data.</text>
</comment>
<sequence>MVAQLSEIAGQTFDYVVVGGGTAGLTVAGRLAEDPNVSVAVLEAGGANLDDPNILRLGTYGSTFLNPQYDWGFFTTPQKYSNGRKWMWNRGKGLGGSSALNFNGWLKPPAADIDAFEELGNPGWNWDSYQKFTCRTEKFTVPSEAQMSEFPHTFNKAFHGDNGPLQIAIPRPALKTNKLLFDTLDKKGVKLITDPYGGDINGCFITSSTIDRSQKWTRSYSATAFYLPNKDKPNFKVLIDASGSRVLFKDEEGEDLVACGVEFIHGGQTHTVNVRKDVILSAGTIKSPQILELSGIGQSAVLEKIGVPVKLDLPGVGENVQDHVFAGTCHRPKCVLNPDLGPYDSFDHILDPEFAKKQAWLQDIGERNNHELGITAFSYLPMTIADPEAAKSFHARVAKFVADAKSSGKLPPGLAEQYDIQLKALKDDGVPDMEFVSWPGFAKVVSNSIPDPKADHVTIMCFLQHPFSRGTIHAKSSDPLEYPDIDPHYYEVPFDLEIMVEQIKFIRRLAQTEPMKSGVVQEIDPGSDATSDEAIRDHLRNTSSTVFHAIGSLSMLPREKNGVVDPQLKASLSYRILYPHTHSDMPLPVADILKGGA</sequence>
<dbReference type="SUPFAM" id="SSF51905">
    <property type="entry name" value="FAD/NAD(P)-binding domain"/>
    <property type="match status" value="1"/>
</dbReference>
<evidence type="ECO:0000313" key="10">
    <source>
        <dbReference type="EMBL" id="THH28509.1"/>
    </source>
</evidence>
<proteinExistence type="inferred from homology"/>
<dbReference type="PANTHER" id="PTHR11552:SF201">
    <property type="entry name" value="GLUCOSE-METHANOL-CHOLINE OXIDOREDUCTASE N-TERMINAL DOMAIN-CONTAINING PROTEIN"/>
    <property type="match status" value="1"/>
</dbReference>
<dbReference type="OrthoDB" id="269227at2759"/>
<dbReference type="GO" id="GO:0016614">
    <property type="term" value="F:oxidoreductase activity, acting on CH-OH group of donors"/>
    <property type="evidence" value="ECO:0007669"/>
    <property type="project" value="InterPro"/>
</dbReference>
<evidence type="ECO:0000259" key="8">
    <source>
        <dbReference type="PROSITE" id="PS00623"/>
    </source>
</evidence>
<dbReference type="SUPFAM" id="SSF54373">
    <property type="entry name" value="FAD-linked reductases, C-terminal domain"/>
    <property type="match status" value="1"/>
</dbReference>
<evidence type="ECO:0000256" key="6">
    <source>
        <dbReference type="ARBA" id="ARBA00023002"/>
    </source>
</evidence>
<evidence type="ECO:0000256" key="7">
    <source>
        <dbReference type="RuleBase" id="RU003968"/>
    </source>
</evidence>
<dbReference type="PROSITE" id="PS00624">
    <property type="entry name" value="GMC_OXRED_2"/>
    <property type="match status" value="1"/>
</dbReference>
<evidence type="ECO:0000313" key="11">
    <source>
        <dbReference type="Proteomes" id="UP000308730"/>
    </source>
</evidence>
<dbReference type="PROSITE" id="PS00623">
    <property type="entry name" value="GMC_OXRED_1"/>
    <property type="match status" value="1"/>
</dbReference>
<keyword evidence="6" id="KW-0560">Oxidoreductase</keyword>
<evidence type="ECO:0000259" key="9">
    <source>
        <dbReference type="PROSITE" id="PS00624"/>
    </source>
</evidence>
<evidence type="ECO:0000256" key="2">
    <source>
        <dbReference type="ARBA" id="ARBA00010790"/>
    </source>
</evidence>
<dbReference type="Pfam" id="PF00732">
    <property type="entry name" value="GMC_oxred_N"/>
    <property type="match status" value="1"/>
</dbReference>
<keyword evidence="4" id="KW-0732">Signal</keyword>
<comment type="similarity">
    <text evidence="2 7">Belongs to the GMC oxidoreductase family.</text>
</comment>
<dbReference type="EMBL" id="SGPM01000174">
    <property type="protein sequence ID" value="THH28509.1"/>
    <property type="molecule type" value="Genomic_DNA"/>
</dbReference>
<dbReference type="PANTHER" id="PTHR11552">
    <property type="entry name" value="GLUCOSE-METHANOL-CHOLINE GMC OXIDOREDUCTASE"/>
    <property type="match status" value="1"/>
</dbReference>
<feature type="domain" description="Glucose-methanol-choline oxidoreductase N-terminal" evidence="9">
    <location>
        <begin position="283"/>
        <end position="297"/>
    </location>
</feature>